<dbReference type="EMBL" id="CP014796">
    <property type="protein sequence ID" value="APX22466.1"/>
    <property type="molecule type" value="Genomic_DNA"/>
</dbReference>
<name>A0A1U7D318_9RHOB</name>
<evidence type="ECO:0000313" key="1">
    <source>
        <dbReference type="EMBL" id="APX22466.1"/>
    </source>
</evidence>
<evidence type="ECO:0000313" key="2">
    <source>
        <dbReference type="Proteomes" id="UP000186559"/>
    </source>
</evidence>
<evidence type="ECO:0008006" key="3">
    <source>
        <dbReference type="Google" id="ProtNLM"/>
    </source>
</evidence>
<keyword evidence="2" id="KW-1185">Reference proteome</keyword>
<dbReference type="Proteomes" id="UP000186559">
    <property type="component" value="Chromosome"/>
</dbReference>
<reference evidence="1 2" key="1">
    <citation type="submission" date="2016-03" db="EMBL/GenBank/DDBJ databases">
        <title>Deep-sea bacteria in the southern Pacific.</title>
        <authorList>
            <person name="Tang K."/>
        </authorList>
    </citation>
    <scope>NUCLEOTIDE SEQUENCE [LARGE SCALE GENOMIC DNA]</scope>
    <source>
        <strain evidence="1 2">JLT2016</strain>
    </source>
</reference>
<dbReference type="AlphaFoldDB" id="A0A1U7D318"/>
<protein>
    <recommendedName>
        <fullName evidence="3">Translocase</fullName>
    </recommendedName>
</protein>
<proteinExistence type="predicted"/>
<sequence length="329" mass="34689">MEAGMARLKTYLLAVATVLMALAIGYFMQQGDAATPVALNQKGDLVVSDITDMSSASGVAPRLPVPAALETASTLPDLPVQRVRAEAPVATIPTPDTARSEGFDCAIEMSAEVNAGAMVALELSAPCYASERVTIHHHGLMFTEHTAPDGSLRLSVPALTERALFVAAFDGGDGATAVVDVPALPFYDRVVLQWRGASGLQLHAREFGADYFTDGHIWSAHAGDMTRSAQGESGFLTRLGDASGRDPLVAEIYSFPAGTARQEGTVSISVEAEVTDANCDRAVEAQTLERHGDAPLRVRDLSLSIPACDGVGDFLVLKNLVEDLKIAAR</sequence>
<dbReference type="KEGG" id="tpro:Ga0080559_TMP1670"/>
<accession>A0A1U7D318</accession>
<gene>
    <name evidence="1" type="ORF">Ga0080559_TMP1670</name>
</gene>
<organism evidence="1 2">
    <name type="scientific">Salipiger profundus</name>
    <dbReference type="NCBI Taxonomy" id="1229727"/>
    <lineage>
        <taxon>Bacteria</taxon>
        <taxon>Pseudomonadati</taxon>
        <taxon>Pseudomonadota</taxon>
        <taxon>Alphaproteobacteria</taxon>
        <taxon>Rhodobacterales</taxon>
        <taxon>Roseobacteraceae</taxon>
        <taxon>Salipiger</taxon>
    </lineage>
</organism>
<dbReference type="STRING" id="1229727.Ga0080559_TMP1670"/>